<sequence length="95" mass="11364">MRKIKKLKKGMWLDSNRCIIKNLQHNLNFCLILRIKMEFIMEKQHSYGKNKNCKSGFSVKPMIALMWQCSNRCAIKNLQYNLDFSLILNLRWSPL</sequence>
<protein>
    <submittedName>
        <fullName evidence="1">Uncharacterized protein</fullName>
    </submittedName>
</protein>
<evidence type="ECO:0000313" key="1">
    <source>
        <dbReference type="EMBL" id="CAG9313340.1"/>
    </source>
</evidence>
<dbReference type="EMBL" id="CAJZBQ010000010">
    <property type="protein sequence ID" value="CAG9313340.1"/>
    <property type="molecule type" value="Genomic_DNA"/>
</dbReference>
<organism evidence="1 2">
    <name type="scientific">Blepharisma stoltei</name>
    <dbReference type="NCBI Taxonomy" id="1481888"/>
    <lineage>
        <taxon>Eukaryota</taxon>
        <taxon>Sar</taxon>
        <taxon>Alveolata</taxon>
        <taxon>Ciliophora</taxon>
        <taxon>Postciliodesmatophora</taxon>
        <taxon>Heterotrichea</taxon>
        <taxon>Heterotrichida</taxon>
        <taxon>Blepharismidae</taxon>
        <taxon>Blepharisma</taxon>
    </lineage>
</organism>
<proteinExistence type="predicted"/>
<dbReference type="AlphaFoldDB" id="A0AAU9IHM9"/>
<accession>A0AAU9IHM9</accession>
<evidence type="ECO:0000313" key="2">
    <source>
        <dbReference type="Proteomes" id="UP001162131"/>
    </source>
</evidence>
<dbReference type="Proteomes" id="UP001162131">
    <property type="component" value="Unassembled WGS sequence"/>
</dbReference>
<reference evidence="1" key="1">
    <citation type="submission" date="2021-09" db="EMBL/GenBank/DDBJ databases">
        <authorList>
            <consortium name="AG Swart"/>
            <person name="Singh M."/>
            <person name="Singh A."/>
            <person name="Seah K."/>
            <person name="Emmerich C."/>
        </authorList>
    </citation>
    <scope>NUCLEOTIDE SEQUENCE</scope>
    <source>
        <strain evidence="1">ATCC30299</strain>
    </source>
</reference>
<keyword evidence="2" id="KW-1185">Reference proteome</keyword>
<name>A0AAU9IHM9_9CILI</name>
<gene>
    <name evidence="1" type="ORF">BSTOLATCC_MIC8760</name>
</gene>
<comment type="caution">
    <text evidence="1">The sequence shown here is derived from an EMBL/GenBank/DDBJ whole genome shotgun (WGS) entry which is preliminary data.</text>
</comment>